<reference evidence="1" key="1">
    <citation type="submission" date="2022-12" db="EMBL/GenBank/DDBJ databases">
        <title>Vibrio parahaemolyticus become highly virulent by producing novel Tc toxins.</title>
        <authorList>
            <person name="Yang F."/>
            <person name="You Y."/>
            <person name="Lai Q."/>
            <person name="Xu L."/>
            <person name="Li F."/>
        </authorList>
    </citation>
    <scope>NUCLEOTIDE SEQUENCE</scope>
    <source>
        <strain evidence="1">Vp-HL-202005</strain>
        <plasmid evidence="1">pHLA</plasmid>
    </source>
</reference>
<dbReference type="EMBL" id="CP114196">
    <property type="protein sequence ID" value="WAT93789.1"/>
    <property type="molecule type" value="Genomic_DNA"/>
</dbReference>
<name>A0AA47JN08_VIBPH</name>
<dbReference type="AlphaFoldDB" id="A0AA47JN08"/>
<evidence type="ECO:0000313" key="2">
    <source>
        <dbReference type="Proteomes" id="UP001156560"/>
    </source>
</evidence>
<dbReference type="RefSeq" id="WP_269169651.1">
    <property type="nucleotide sequence ID" value="NZ_CP114196.1"/>
</dbReference>
<dbReference type="Proteomes" id="UP001156560">
    <property type="component" value="Plasmid pHLA"/>
</dbReference>
<organism evidence="1 2">
    <name type="scientific">Vibrio parahaemolyticus</name>
    <dbReference type="NCBI Taxonomy" id="670"/>
    <lineage>
        <taxon>Bacteria</taxon>
        <taxon>Pseudomonadati</taxon>
        <taxon>Pseudomonadota</taxon>
        <taxon>Gammaproteobacteria</taxon>
        <taxon>Vibrionales</taxon>
        <taxon>Vibrionaceae</taxon>
        <taxon>Vibrio</taxon>
    </lineage>
</organism>
<gene>
    <name evidence="1" type="ORF">O1Q84_26055</name>
</gene>
<proteinExistence type="predicted"/>
<sequence length="113" mass="13244">MKSPESNDLDLKAHRCPNAMTMARMGLSRAIKEGVNEYNIYSIEPLLGKHISAYLNDVQCKFEIHIESVMIRDEHKKLWCNESTIFDEDDFEFAEHYCRYRIAFTNKSNYGES</sequence>
<keyword evidence="1" id="KW-0614">Plasmid</keyword>
<protein>
    <submittedName>
        <fullName evidence="1">Uncharacterized protein</fullName>
    </submittedName>
</protein>
<evidence type="ECO:0000313" key="1">
    <source>
        <dbReference type="EMBL" id="WAT93789.1"/>
    </source>
</evidence>
<accession>A0AA47JN08</accession>
<geneLocation type="plasmid" evidence="1 2">
    <name>pHLA</name>
</geneLocation>